<evidence type="ECO:0000256" key="4">
    <source>
        <dbReference type="ARBA" id="ARBA00022614"/>
    </source>
</evidence>
<reference evidence="12 13" key="1">
    <citation type="submission" date="2019-11" db="EMBL/GenBank/DDBJ databases">
        <title>Whole genome sequence of Oryza granulata.</title>
        <authorList>
            <person name="Li W."/>
        </authorList>
    </citation>
    <scope>NUCLEOTIDE SEQUENCE [LARGE SCALE GENOMIC DNA]</scope>
    <source>
        <strain evidence="13">cv. Menghai</strain>
        <tissue evidence="12">Leaf</tissue>
    </source>
</reference>
<dbReference type="InterPro" id="IPR051848">
    <property type="entry name" value="PGIP"/>
</dbReference>
<evidence type="ECO:0000256" key="7">
    <source>
        <dbReference type="ARBA" id="ARBA00022737"/>
    </source>
</evidence>
<sequence>MFFVGIIVGIALVLVLPITIILELPMACNHCHIAASPMGVPLLSELGDIVRLQELRLANSDYSGLIPEMLGRLESLTMLSLENNNLTGRIPAGLSRLKWMYHLNLSKNGLDGGGFEGEQAQLANYMGHPKIVILLVDTTKIM</sequence>
<keyword evidence="8" id="KW-0418">Kinase</keyword>
<dbReference type="EC" id="2.7.11.1" evidence="2"/>
<keyword evidence="3" id="KW-0723">Serine/threonine-protein kinase</keyword>
<dbReference type="Pfam" id="PF13855">
    <property type="entry name" value="LRR_8"/>
    <property type="match status" value="1"/>
</dbReference>
<comment type="caution">
    <text evidence="12">The sequence shown here is derived from an EMBL/GenBank/DDBJ whole genome shotgun (WGS) entry which is preliminary data.</text>
</comment>
<dbReference type="GO" id="GO:0004674">
    <property type="term" value="F:protein serine/threonine kinase activity"/>
    <property type="evidence" value="ECO:0007669"/>
    <property type="project" value="UniProtKB-KW"/>
</dbReference>
<dbReference type="Gene3D" id="3.80.10.10">
    <property type="entry name" value="Ribonuclease Inhibitor"/>
    <property type="match status" value="1"/>
</dbReference>
<dbReference type="InterPro" id="IPR032675">
    <property type="entry name" value="LRR_dom_sf"/>
</dbReference>
<name>A0A6G1DPE8_9ORYZ</name>
<dbReference type="EMBL" id="SPHZ02000006">
    <property type="protein sequence ID" value="KAF0914387.1"/>
    <property type="molecule type" value="Genomic_DNA"/>
</dbReference>
<dbReference type="Proteomes" id="UP000479710">
    <property type="component" value="Unassembled WGS sequence"/>
</dbReference>
<evidence type="ECO:0000313" key="12">
    <source>
        <dbReference type="EMBL" id="KAF0914387.1"/>
    </source>
</evidence>
<evidence type="ECO:0000256" key="10">
    <source>
        <dbReference type="ARBA" id="ARBA00047899"/>
    </source>
</evidence>
<proteinExistence type="predicted"/>
<keyword evidence="6" id="KW-0732">Signal</keyword>
<evidence type="ECO:0000313" key="13">
    <source>
        <dbReference type="Proteomes" id="UP000479710"/>
    </source>
</evidence>
<evidence type="ECO:0000256" key="6">
    <source>
        <dbReference type="ARBA" id="ARBA00022729"/>
    </source>
</evidence>
<keyword evidence="9" id="KW-0325">Glycoprotein</keyword>
<dbReference type="FunFam" id="3.80.10.10:FF:000041">
    <property type="entry name" value="LRR receptor-like serine/threonine-protein kinase ERECTA"/>
    <property type="match status" value="1"/>
</dbReference>
<dbReference type="AlphaFoldDB" id="A0A6G1DPE8"/>
<dbReference type="PANTHER" id="PTHR48059">
    <property type="entry name" value="POLYGALACTURONASE INHIBITOR 1"/>
    <property type="match status" value="1"/>
</dbReference>
<keyword evidence="13" id="KW-1185">Reference proteome</keyword>
<accession>A0A6G1DPE8</accession>
<evidence type="ECO:0000256" key="8">
    <source>
        <dbReference type="ARBA" id="ARBA00022777"/>
    </source>
</evidence>
<keyword evidence="5" id="KW-0808">Transferase</keyword>
<dbReference type="PANTHER" id="PTHR48059:SF30">
    <property type="entry name" value="OS06G0587000 PROTEIN"/>
    <property type="match status" value="1"/>
</dbReference>
<keyword evidence="4" id="KW-0433">Leucine-rich repeat</keyword>
<keyword evidence="7" id="KW-0677">Repeat</keyword>
<evidence type="ECO:0000256" key="11">
    <source>
        <dbReference type="ARBA" id="ARBA00048679"/>
    </source>
</evidence>
<evidence type="ECO:0000256" key="2">
    <source>
        <dbReference type="ARBA" id="ARBA00012513"/>
    </source>
</evidence>
<dbReference type="OrthoDB" id="1938691at2759"/>
<evidence type="ECO:0000256" key="3">
    <source>
        <dbReference type="ARBA" id="ARBA00022527"/>
    </source>
</evidence>
<dbReference type="SUPFAM" id="SSF52058">
    <property type="entry name" value="L domain-like"/>
    <property type="match status" value="1"/>
</dbReference>
<protein>
    <recommendedName>
        <fullName evidence="2">non-specific serine/threonine protein kinase</fullName>
        <ecNumber evidence="2">2.7.11.1</ecNumber>
    </recommendedName>
</protein>
<evidence type="ECO:0000256" key="1">
    <source>
        <dbReference type="ARBA" id="ARBA00004196"/>
    </source>
</evidence>
<evidence type="ECO:0000256" key="9">
    <source>
        <dbReference type="ARBA" id="ARBA00023180"/>
    </source>
</evidence>
<organism evidence="12 13">
    <name type="scientific">Oryza meyeriana var. granulata</name>
    <dbReference type="NCBI Taxonomy" id="110450"/>
    <lineage>
        <taxon>Eukaryota</taxon>
        <taxon>Viridiplantae</taxon>
        <taxon>Streptophyta</taxon>
        <taxon>Embryophyta</taxon>
        <taxon>Tracheophyta</taxon>
        <taxon>Spermatophyta</taxon>
        <taxon>Magnoliopsida</taxon>
        <taxon>Liliopsida</taxon>
        <taxon>Poales</taxon>
        <taxon>Poaceae</taxon>
        <taxon>BOP clade</taxon>
        <taxon>Oryzoideae</taxon>
        <taxon>Oryzeae</taxon>
        <taxon>Oryzinae</taxon>
        <taxon>Oryza</taxon>
        <taxon>Oryza meyeriana</taxon>
    </lineage>
</organism>
<comment type="subcellular location">
    <subcellularLocation>
        <location evidence="1">Cell envelope</location>
    </subcellularLocation>
</comment>
<evidence type="ECO:0000256" key="5">
    <source>
        <dbReference type="ARBA" id="ARBA00022679"/>
    </source>
</evidence>
<comment type="catalytic activity">
    <reaction evidence="11">
        <text>L-seryl-[protein] + ATP = O-phospho-L-seryl-[protein] + ADP + H(+)</text>
        <dbReference type="Rhea" id="RHEA:17989"/>
        <dbReference type="Rhea" id="RHEA-COMP:9863"/>
        <dbReference type="Rhea" id="RHEA-COMP:11604"/>
        <dbReference type="ChEBI" id="CHEBI:15378"/>
        <dbReference type="ChEBI" id="CHEBI:29999"/>
        <dbReference type="ChEBI" id="CHEBI:30616"/>
        <dbReference type="ChEBI" id="CHEBI:83421"/>
        <dbReference type="ChEBI" id="CHEBI:456216"/>
        <dbReference type="EC" id="2.7.11.1"/>
    </reaction>
</comment>
<comment type="catalytic activity">
    <reaction evidence="10">
        <text>L-threonyl-[protein] + ATP = O-phospho-L-threonyl-[protein] + ADP + H(+)</text>
        <dbReference type="Rhea" id="RHEA:46608"/>
        <dbReference type="Rhea" id="RHEA-COMP:11060"/>
        <dbReference type="Rhea" id="RHEA-COMP:11605"/>
        <dbReference type="ChEBI" id="CHEBI:15378"/>
        <dbReference type="ChEBI" id="CHEBI:30013"/>
        <dbReference type="ChEBI" id="CHEBI:30616"/>
        <dbReference type="ChEBI" id="CHEBI:61977"/>
        <dbReference type="ChEBI" id="CHEBI:456216"/>
        <dbReference type="EC" id="2.7.11.1"/>
    </reaction>
</comment>
<dbReference type="InterPro" id="IPR001611">
    <property type="entry name" value="Leu-rich_rpt"/>
</dbReference>
<gene>
    <name evidence="12" type="ORF">E2562_028257</name>
</gene>